<evidence type="ECO:0000313" key="2">
    <source>
        <dbReference type="Proteomes" id="UP000193207"/>
    </source>
</evidence>
<dbReference type="EMBL" id="FWFU01000004">
    <property type="protein sequence ID" value="SLN61120.1"/>
    <property type="molecule type" value="Genomic_DNA"/>
</dbReference>
<evidence type="ECO:0008006" key="3">
    <source>
        <dbReference type="Google" id="ProtNLM"/>
    </source>
</evidence>
<dbReference type="Proteomes" id="UP000193207">
    <property type="component" value="Unassembled WGS sequence"/>
</dbReference>
<dbReference type="InterPro" id="IPR021333">
    <property type="entry name" value="DUF2946"/>
</dbReference>
<dbReference type="RefSeq" id="WP_085818939.1">
    <property type="nucleotide sequence ID" value="NZ_FWFU01000004.1"/>
</dbReference>
<sequence length="127" mass="13251">MKRGTQNRTSPAGLLSLILSALLAVQVATAFLPPIGASASQALHMVICTEDGVQELTVPGNEGDASGDMEGHCPLCIVSITLATGDFARPAPRPAPRVLRYRMADSALAPRVRAPHAYAIRAPPSIV</sequence>
<dbReference type="AlphaFoldDB" id="A0A1X6ZVP5"/>
<dbReference type="Pfam" id="PF11162">
    <property type="entry name" value="DUF2946"/>
    <property type="match status" value="1"/>
</dbReference>
<gene>
    <name evidence="1" type="ORF">ROH8110_03437</name>
</gene>
<protein>
    <recommendedName>
        <fullName evidence="3">DUF2946 domain-containing protein</fullName>
    </recommendedName>
</protein>
<reference evidence="1 2" key="1">
    <citation type="submission" date="2017-03" db="EMBL/GenBank/DDBJ databases">
        <authorList>
            <person name="Afonso C.L."/>
            <person name="Miller P.J."/>
            <person name="Scott M.A."/>
            <person name="Spackman E."/>
            <person name="Goraichik I."/>
            <person name="Dimitrov K.M."/>
            <person name="Suarez D.L."/>
            <person name="Swayne D.E."/>
        </authorList>
    </citation>
    <scope>NUCLEOTIDE SEQUENCE [LARGE SCALE GENOMIC DNA]</scope>
    <source>
        <strain evidence="1 2">CECT 8110</strain>
    </source>
</reference>
<proteinExistence type="predicted"/>
<name>A0A1X6ZVP5_9RHOB</name>
<organism evidence="1 2">
    <name type="scientific">Roseovarius halotolerans</name>
    <dbReference type="NCBI Taxonomy" id="505353"/>
    <lineage>
        <taxon>Bacteria</taxon>
        <taxon>Pseudomonadati</taxon>
        <taxon>Pseudomonadota</taxon>
        <taxon>Alphaproteobacteria</taxon>
        <taxon>Rhodobacterales</taxon>
        <taxon>Roseobacteraceae</taxon>
        <taxon>Roseovarius</taxon>
    </lineage>
</organism>
<keyword evidence="2" id="KW-1185">Reference proteome</keyword>
<accession>A0A1X6ZVP5</accession>
<evidence type="ECO:0000313" key="1">
    <source>
        <dbReference type="EMBL" id="SLN61120.1"/>
    </source>
</evidence>